<gene>
    <name evidence="3" type="primary">LOC101845427</name>
</gene>
<dbReference type="Proteomes" id="UP000694888">
    <property type="component" value="Unplaced"/>
</dbReference>
<protein>
    <submittedName>
        <fullName evidence="3">Uncharacterized protein LOC101845427</fullName>
    </submittedName>
</protein>
<evidence type="ECO:0000313" key="2">
    <source>
        <dbReference type="Proteomes" id="UP000694888"/>
    </source>
</evidence>
<dbReference type="RefSeq" id="XP_005108273.1">
    <property type="nucleotide sequence ID" value="XM_005108216.3"/>
</dbReference>
<feature type="region of interest" description="Disordered" evidence="1">
    <location>
        <begin position="194"/>
        <end position="214"/>
    </location>
</feature>
<evidence type="ECO:0000256" key="1">
    <source>
        <dbReference type="SAM" id="MobiDB-lite"/>
    </source>
</evidence>
<keyword evidence="2" id="KW-1185">Reference proteome</keyword>
<name>A0ABM0K427_APLCA</name>
<reference evidence="3" key="1">
    <citation type="submission" date="2025-08" db="UniProtKB">
        <authorList>
            <consortium name="RefSeq"/>
        </authorList>
    </citation>
    <scope>IDENTIFICATION</scope>
</reference>
<evidence type="ECO:0000313" key="3">
    <source>
        <dbReference type="RefSeq" id="XP_005108273.1"/>
    </source>
</evidence>
<proteinExistence type="predicted"/>
<accession>A0ABM0K427</accession>
<organism evidence="2 3">
    <name type="scientific">Aplysia californica</name>
    <name type="common">California sea hare</name>
    <dbReference type="NCBI Taxonomy" id="6500"/>
    <lineage>
        <taxon>Eukaryota</taxon>
        <taxon>Metazoa</taxon>
        <taxon>Spiralia</taxon>
        <taxon>Lophotrochozoa</taxon>
        <taxon>Mollusca</taxon>
        <taxon>Gastropoda</taxon>
        <taxon>Heterobranchia</taxon>
        <taxon>Euthyneura</taxon>
        <taxon>Tectipleura</taxon>
        <taxon>Aplysiida</taxon>
        <taxon>Aplysioidea</taxon>
        <taxon>Aplysiidae</taxon>
        <taxon>Aplysia</taxon>
    </lineage>
</organism>
<sequence length="300" mass="34513">MATGHILPGYGDPVSKLRRARSAGCYPLDNSSLLDLQNAARLTEREFEQIRQNARNIWLKTSPRSTTYDTFYSGGEVREITNPRPTSSHRHNNPHPPQVFLTNRLHYIEGYHNPDTTVGKSMYKIDASLSKSEQERRRAPRLKYIARPDSALVNQYKDPFGFRNHLPPRQAQAAEAWVKLADDADRERILDVVKEQGEGNQPQEEDAENRPKSAYPSLHRWMKFSGAEEYDSTSRIVQTLQSDPLRQNGFTGSLPHYSLGHKAREDIRSAGMYRFKPRLRRGEYSMHPDWPTSLPHHKVP</sequence>
<dbReference type="GeneID" id="101845427"/>